<dbReference type="AlphaFoldDB" id="A0A0R3TG14"/>
<reference evidence="2 3" key="2">
    <citation type="submission" date="2018-11" db="EMBL/GenBank/DDBJ databases">
        <authorList>
            <consortium name="Pathogen Informatics"/>
        </authorList>
    </citation>
    <scope>NUCLEOTIDE SEQUENCE [LARGE SCALE GENOMIC DNA]</scope>
</reference>
<feature type="region of interest" description="Disordered" evidence="1">
    <location>
        <begin position="42"/>
        <end position="64"/>
    </location>
</feature>
<sequence length="142" mass="15475">MTTSLEPLSFAPRATKSQLGFSIQFTYLPVLLAESRVHSVSESAVFDESDTTALSPREQRALRRKEKSRLAAKLRRNQESNILSCLLQALPVSLTDPSANSDGNSTSKSPSGLNLEKSGVIRMAGQTLFLYNSLSRGTLDTI</sequence>
<evidence type="ECO:0000313" key="4">
    <source>
        <dbReference type="WBParaSite" id="HNAJ_0000600501-mRNA-1"/>
    </source>
</evidence>
<evidence type="ECO:0000313" key="3">
    <source>
        <dbReference type="Proteomes" id="UP000278807"/>
    </source>
</evidence>
<dbReference type="WBParaSite" id="HNAJ_0000600501-mRNA-1">
    <property type="protein sequence ID" value="HNAJ_0000600501-mRNA-1"/>
    <property type="gene ID" value="HNAJ_0000600501"/>
</dbReference>
<evidence type="ECO:0000313" key="2">
    <source>
        <dbReference type="EMBL" id="VDO01865.1"/>
    </source>
</evidence>
<dbReference type="OrthoDB" id="6288634at2759"/>
<organism evidence="4">
    <name type="scientific">Rodentolepis nana</name>
    <name type="common">Dwarf tapeworm</name>
    <name type="synonym">Hymenolepis nana</name>
    <dbReference type="NCBI Taxonomy" id="102285"/>
    <lineage>
        <taxon>Eukaryota</taxon>
        <taxon>Metazoa</taxon>
        <taxon>Spiralia</taxon>
        <taxon>Lophotrochozoa</taxon>
        <taxon>Platyhelminthes</taxon>
        <taxon>Cestoda</taxon>
        <taxon>Eucestoda</taxon>
        <taxon>Cyclophyllidea</taxon>
        <taxon>Hymenolepididae</taxon>
        <taxon>Rodentolepis</taxon>
    </lineage>
</organism>
<name>A0A0R3TG14_RODNA</name>
<gene>
    <name evidence="2" type="ORF">HNAJ_LOCUS6005</name>
</gene>
<keyword evidence="3" id="KW-1185">Reference proteome</keyword>
<proteinExistence type="predicted"/>
<evidence type="ECO:0000256" key="1">
    <source>
        <dbReference type="SAM" id="MobiDB-lite"/>
    </source>
</evidence>
<accession>A0A0R3TG14</accession>
<protein>
    <submittedName>
        <fullName evidence="4">BHLH domain-containing protein</fullName>
    </submittedName>
</protein>
<reference evidence="4" key="1">
    <citation type="submission" date="2017-02" db="UniProtKB">
        <authorList>
            <consortium name="WormBaseParasite"/>
        </authorList>
    </citation>
    <scope>IDENTIFICATION</scope>
</reference>
<dbReference type="EMBL" id="UZAE01005852">
    <property type="protein sequence ID" value="VDO01865.1"/>
    <property type="molecule type" value="Genomic_DNA"/>
</dbReference>
<dbReference type="Proteomes" id="UP000278807">
    <property type="component" value="Unassembled WGS sequence"/>
</dbReference>